<evidence type="ECO:0000256" key="1">
    <source>
        <dbReference type="ARBA" id="ARBA00022737"/>
    </source>
</evidence>
<dbReference type="InterPro" id="IPR036770">
    <property type="entry name" value="Ankyrin_rpt-contain_sf"/>
</dbReference>
<feature type="repeat" description="ANK" evidence="3">
    <location>
        <begin position="341"/>
        <end position="373"/>
    </location>
</feature>
<dbReference type="PROSITE" id="PS50088">
    <property type="entry name" value="ANK_REPEAT"/>
    <property type="match status" value="18"/>
</dbReference>
<dbReference type="PANTHER" id="PTHR24198">
    <property type="entry name" value="ANKYRIN REPEAT AND PROTEIN KINASE DOMAIN-CONTAINING PROTEIN"/>
    <property type="match status" value="1"/>
</dbReference>
<dbReference type="SUPFAM" id="SSF48403">
    <property type="entry name" value="Ankyrin repeat"/>
    <property type="match status" value="3"/>
</dbReference>
<keyword evidence="4" id="KW-1185">Reference proteome</keyword>
<feature type="repeat" description="ANK" evidence="3">
    <location>
        <begin position="172"/>
        <end position="205"/>
    </location>
</feature>
<dbReference type="PANTHER" id="PTHR24198:SF165">
    <property type="entry name" value="ANKYRIN REPEAT-CONTAINING PROTEIN-RELATED"/>
    <property type="match status" value="1"/>
</dbReference>
<proteinExistence type="predicted"/>
<evidence type="ECO:0000256" key="2">
    <source>
        <dbReference type="ARBA" id="ARBA00023043"/>
    </source>
</evidence>
<evidence type="ECO:0000313" key="4">
    <source>
        <dbReference type="Proteomes" id="UP000887578"/>
    </source>
</evidence>
<dbReference type="Proteomes" id="UP000887578">
    <property type="component" value="Unplaced"/>
</dbReference>
<dbReference type="PROSITE" id="PS50297">
    <property type="entry name" value="ANK_REP_REGION"/>
    <property type="match status" value="16"/>
</dbReference>
<feature type="repeat" description="ANK" evidence="3">
    <location>
        <begin position="706"/>
        <end position="738"/>
    </location>
</feature>
<protein>
    <submittedName>
        <fullName evidence="5">Uncharacterized protein</fullName>
    </submittedName>
</protein>
<feature type="repeat" description="ANK" evidence="3">
    <location>
        <begin position="533"/>
        <end position="565"/>
    </location>
</feature>
<feature type="repeat" description="ANK" evidence="3">
    <location>
        <begin position="600"/>
        <end position="632"/>
    </location>
</feature>
<dbReference type="Pfam" id="PF00023">
    <property type="entry name" value="Ank"/>
    <property type="match status" value="1"/>
</dbReference>
<feature type="repeat" description="ANK" evidence="3">
    <location>
        <begin position="886"/>
        <end position="918"/>
    </location>
</feature>
<feature type="repeat" description="ANK" evidence="3">
    <location>
        <begin position="374"/>
        <end position="406"/>
    </location>
</feature>
<feature type="repeat" description="ANK" evidence="3">
    <location>
        <begin position="566"/>
        <end position="590"/>
    </location>
</feature>
<dbReference type="InterPro" id="IPR002110">
    <property type="entry name" value="Ankyrin_rpt"/>
</dbReference>
<accession>A0A914P704</accession>
<sequence>MTALHVAAKYSTEEIVRMLMDRKLDLKKPAGADGKLPIHYACQRHSNRGLGIVQTFLKANPELRLAEDKKKNLPLHYAIKAGNIPITQFLLTYDAIDQIHCPNADGNKPLHLAAQKNFDMLRTVAAAGGHLDANERNNIGRTALHEVAERGDEQMLKLMYKMKADANIMDKDEKTPLHIAAERGHTHMVENLIDRFGSSIRARTRDGSTLLHIAALSGHADTALVFLKRGVPLYMPNKRGALGLHSAAAAGFNDVVKMLIARGTNVDIKTKDNYTALHVAVQSGKASVVETLLGFGADVHVHGGTIGETALHVAASLPGENTECAQMLLKSGAQPNVTQTNGQTPLHIAAKSGNSKMIKLLLYEGADPRLKSDNGETPLHVAAKFCHCEAAELILKHLEEIQSKEEVAEYVNSKTEEGLTAVHCAAQILQGNSQDATHEDAKLISTLIDYGGQCEIQTFTNNETAMHLVARSGNEDVLLAMVNKIGAGLVQIVQNRQSKNGWSPLLEACARGHAGVAKILLQHHARIDVFDENGRTALHLAAANGHVELTEMLLSYKAFVNSKAKNGEAPLHLAAQYGHVKVVNVLVQQNNAALEAITLDIQTALHFAAKYGQLGASQSLLALGANSNARDDKGQTPLHLAAENDYPDVVKLFLKMKQNNRAVLTAIDQNGFTCAHIAAMKGSLAVVKELMMIDKPMVIHAKTKTMEATTLHMAAAGGHKNIVKILLENGANSEDENAHGMSALHLGAKNGHVAILEAFDKTLWKKCSKKTGLNALHIAAYYGKSDFVNEMVKHVLASVRSEPPIYNHLVVKEFATEYGLTPLHLAAQSGHDSLVRMLLNQGVQVDATSTTMNVIPLHLAAQQGHIAVVGMLLSRSTQQQHAKDWRGRTPLHLAAMNGHYEMVSLLIAQGSNINVMDQNGWTERPKIAYDTQYFRDHRG</sequence>
<dbReference type="Pfam" id="PF13637">
    <property type="entry name" value="Ank_4"/>
    <property type="match status" value="2"/>
</dbReference>
<keyword evidence="2 3" id="KW-0040">ANK repeat</keyword>
<feature type="repeat" description="ANK" evidence="3">
    <location>
        <begin position="633"/>
        <end position="655"/>
    </location>
</feature>
<dbReference type="Pfam" id="PF12796">
    <property type="entry name" value="Ank_2"/>
    <property type="match status" value="7"/>
</dbReference>
<dbReference type="PRINTS" id="PR01415">
    <property type="entry name" value="ANKYRIN"/>
</dbReference>
<feature type="repeat" description="ANK" evidence="3">
    <location>
        <begin position="852"/>
        <end position="884"/>
    </location>
</feature>
<feature type="repeat" description="ANK" evidence="3">
    <location>
        <begin position="818"/>
        <end position="850"/>
    </location>
</feature>
<feature type="repeat" description="ANK" evidence="3">
    <location>
        <begin position="500"/>
        <end position="532"/>
    </location>
</feature>
<dbReference type="SMART" id="SM00248">
    <property type="entry name" value="ANK"/>
    <property type="match status" value="26"/>
</dbReference>
<feature type="repeat" description="ANK" evidence="3">
    <location>
        <begin position="1"/>
        <end position="31"/>
    </location>
</feature>
<feature type="repeat" description="ANK" evidence="3">
    <location>
        <begin position="239"/>
        <end position="271"/>
    </location>
</feature>
<evidence type="ECO:0000313" key="5">
    <source>
        <dbReference type="WBParaSite" id="PDA_v2.g10935.t1"/>
    </source>
</evidence>
<evidence type="ECO:0000256" key="3">
    <source>
        <dbReference type="PROSITE-ProRule" id="PRU00023"/>
    </source>
</evidence>
<feature type="repeat" description="ANK" evidence="3">
    <location>
        <begin position="306"/>
        <end position="340"/>
    </location>
</feature>
<name>A0A914P704_9BILA</name>
<feature type="repeat" description="ANK" evidence="3">
    <location>
        <begin position="272"/>
        <end position="304"/>
    </location>
</feature>
<dbReference type="AlphaFoldDB" id="A0A914P704"/>
<dbReference type="WBParaSite" id="PDA_v2.g10935.t1">
    <property type="protein sequence ID" value="PDA_v2.g10935.t1"/>
    <property type="gene ID" value="PDA_v2.g10935"/>
</dbReference>
<feature type="repeat" description="ANK" evidence="3">
    <location>
        <begin position="206"/>
        <end position="238"/>
    </location>
</feature>
<keyword evidence="1" id="KW-0677">Repeat</keyword>
<organism evidence="4 5">
    <name type="scientific">Panagrolaimus davidi</name>
    <dbReference type="NCBI Taxonomy" id="227884"/>
    <lineage>
        <taxon>Eukaryota</taxon>
        <taxon>Metazoa</taxon>
        <taxon>Ecdysozoa</taxon>
        <taxon>Nematoda</taxon>
        <taxon>Chromadorea</taxon>
        <taxon>Rhabditida</taxon>
        <taxon>Tylenchina</taxon>
        <taxon>Panagrolaimomorpha</taxon>
        <taxon>Panagrolaimoidea</taxon>
        <taxon>Panagrolaimidae</taxon>
        <taxon>Panagrolaimus</taxon>
    </lineage>
</organism>
<dbReference type="Gene3D" id="1.25.40.20">
    <property type="entry name" value="Ankyrin repeat-containing domain"/>
    <property type="match status" value="6"/>
</dbReference>
<feature type="repeat" description="ANK" evidence="3">
    <location>
        <begin position="139"/>
        <end position="171"/>
    </location>
</feature>
<reference evidence="5" key="1">
    <citation type="submission" date="2022-11" db="UniProtKB">
        <authorList>
            <consortium name="WormBaseParasite"/>
        </authorList>
    </citation>
    <scope>IDENTIFICATION</scope>
</reference>